<gene>
    <name evidence="2" type="ORF">QN277_016252</name>
</gene>
<proteinExistence type="predicted"/>
<dbReference type="AlphaFoldDB" id="A0AAE1MWB0"/>
<feature type="transmembrane region" description="Helical" evidence="1">
    <location>
        <begin position="34"/>
        <end position="52"/>
    </location>
</feature>
<name>A0AAE1MWB0_9FABA</name>
<protein>
    <recommendedName>
        <fullName evidence="4">DUF4408 domain-containing protein</fullName>
    </recommendedName>
</protein>
<comment type="caution">
    <text evidence="2">The sequence shown here is derived from an EMBL/GenBank/DDBJ whole genome shotgun (WGS) entry which is preliminary data.</text>
</comment>
<keyword evidence="1" id="KW-1133">Transmembrane helix</keyword>
<accession>A0AAE1MWB0</accession>
<dbReference type="PANTHER" id="PTHR36887">
    <property type="entry name" value="OS01G0532300 PROTEIN"/>
    <property type="match status" value="1"/>
</dbReference>
<keyword evidence="1" id="KW-0472">Membrane</keyword>
<reference evidence="2" key="1">
    <citation type="submission" date="2023-10" db="EMBL/GenBank/DDBJ databases">
        <title>Chromosome-level genome of the transformable northern wattle, Acacia crassicarpa.</title>
        <authorList>
            <person name="Massaro I."/>
            <person name="Sinha N.R."/>
            <person name="Poethig S."/>
            <person name="Leichty A.R."/>
        </authorList>
    </citation>
    <scope>NUCLEOTIDE SEQUENCE</scope>
    <source>
        <strain evidence="2">Acra3RX</strain>
        <tissue evidence="2">Leaf</tissue>
    </source>
</reference>
<evidence type="ECO:0000256" key="1">
    <source>
        <dbReference type="SAM" id="Phobius"/>
    </source>
</evidence>
<keyword evidence="3" id="KW-1185">Reference proteome</keyword>
<evidence type="ECO:0000313" key="2">
    <source>
        <dbReference type="EMBL" id="KAK4278399.1"/>
    </source>
</evidence>
<dbReference type="InterPro" id="IPR008480">
    <property type="entry name" value="DUF761_pln"/>
</dbReference>
<organism evidence="2 3">
    <name type="scientific">Acacia crassicarpa</name>
    <name type="common">northern wattle</name>
    <dbReference type="NCBI Taxonomy" id="499986"/>
    <lineage>
        <taxon>Eukaryota</taxon>
        <taxon>Viridiplantae</taxon>
        <taxon>Streptophyta</taxon>
        <taxon>Embryophyta</taxon>
        <taxon>Tracheophyta</taxon>
        <taxon>Spermatophyta</taxon>
        <taxon>Magnoliopsida</taxon>
        <taxon>eudicotyledons</taxon>
        <taxon>Gunneridae</taxon>
        <taxon>Pentapetalae</taxon>
        <taxon>rosids</taxon>
        <taxon>fabids</taxon>
        <taxon>Fabales</taxon>
        <taxon>Fabaceae</taxon>
        <taxon>Caesalpinioideae</taxon>
        <taxon>mimosoid clade</taxon>
        <taxon>Acacieae</taxon>
        <taxon>Acacia</taxon>
    </lineage>
</organism>
<dbReference type="Proteomes" id="UP001293593">
    <property type="component" value="Unassembled WGS sequence"/>
</dbReference>
<dbReference type="Pfam" id="PF05553">
    <property type="entry name" value="DUF761"/>
    <property type="match status" value="1"/>
</dbReference>
<evidence type="ECO:0008006" key="4">
    <source>
        <dbReference type="Google" id="ProtNLM"/>
    </source>
</evidence>
<keyword evidence="1" id="KW-0812">Transmembrane</keyword>
<evidence type="ECO:0000313" key="3">
    <source>
        <dbReference type="Proteomes" id="UP001293593"/>
    </source>
</evidence>
<dbReference type="EMBL" id="JAWXYG010000003">
    <property type="protein sequence ID" value="KAK4278399.1"/>
    <property type="molecule type" value="Genomic_DNA"/>
</dbReference>
<sequence>MDKFKKSQVLVLIILAFLLLITHFLPSSMRPPFLYFIFNLLIISLGAEAGLLSSSASSTPLHENTSPSLVAQQLVIMPHEAISEVKKASTPEPTEKKVIHVTVTKPSLFFIAREETEEEEEQEEESEGVVNEQEDLCAKAEAFIGNFYTQLKIQREESWKKIHYQQTS</sequence>
<dbReference type="PANTHER" id="PTHR36887:SF1">
    <property type="entry name" value="OS01G0532300 PROTEIN"/>
    <property type="match status" value="1"/>
</dbReference>